<dbReference type="GO" id="GO:0004222">
    <property type="term" value="F:metalloendopeptidase activity"/>
    <property type="evidence" value="ECO:0007669"/>
    <property type="project" value="InterPro"/>
</dbReference>
<name>I0YIG8_COCSC</name>
<evidence type="ECO:0000256" key="1">
    <source>
        <dbReference type="SAM" id="MobiDB-lite"/>
    </source>
</evidence>
<dbReference type="PANTHER" id="PTHR21220:SF0">
    <property type="entry name" value="DNA-DEPENDENT METALLOPROTEASE SPRTN"/>
    <property type="match status" value="1"/>
</dbReference>
<proteinExistence type="predicted"/>
<dbReference type="InterPro" id="IPR044245">
    <property type="entry name" value="Spartan"/>
</dbReference>
<dbReference type="RefSeq" id="XP_005642731.1">
    <property type="nucleotide sequence ID" value="XM_005642674.1"/>
</dbReference>
<dbReference type="GO" id="GO:0031593">
    <property type="term" value="F:polyubiquitin modification-dependent protein binding"/>
    <property type="evidence" value="ECO:0007669"/>
    <property type="project" value="TreeGrafter"/>
</dbReference>
<feature type="domain" description="SprT-like" evidence="2">
    <location>
        <begin position="13"/>
        <end position="197"/>
    </location>
</feature>
<keyword evidence="4" id="KW-1185">Reference proteome</keyword>
<feature type="compositionally biased region" description="Polar residues" evidence="1">
    <location>
        <begin position="235"/>
        <end position="244"/>
    </location>
</feature>
<feature type="compositionally biased region" description="Low complexity" evidence="1">
    <location>
        <begin position="330"/>
        <end position="345"/>
    </location>
</feature>
<organism evidence="3 4">
    <name type="scientific">Coccomyxa subellipsoidea (strain C-169)</name>
    <name type="common">Green microalga</name>
    <dbReference type="NCBI Taxonomy" id="574566"/>
    <lineage>
        <taxon>Eukaryota</taxon>
        <taxon>Viridiplantae</taxon>
        <taxon>Chlorophyta</taxon>
        <taxon>core chlorophytes</taxon>
        <taxon>Trebouxiophyceae</taxon>
        <taxon>Trebouxiophyceae incertae sedis</taxon>
        <taxon>Coccomyxaceae</taxon>
        <taxon>Coccomyxa</taxon>
        <taxon>Coccomyxa subellipsoidea</taxon>
    </lineage>
</organism>
<comment type="caution">
    <text evidence="3">The sequence shown here is derived from an EMBL/GenBank/DDBJ whole genome shotgun (WGS) entry which is preliminary data.</text>
</comment>
<evidence type="ECO:0000313" key="4">
    <source>
        <dbReference type="Proteomes" id="UP000007264"/>
    </source>
</evidence>
<dbReference type="GO" id="GO:0003697">
    <property type="term" value="F:single-stranded DNA binding"/>
    <property type="evidence" value="ECO:0007669"/>
    <property type="project" value="InterPro"/>
</dbReference>
<evidence type="ECO:0000259" key="2">
    <source>
        <dbReference type="SMART" id="SM00731"/>
    </source>
</evidence>
<dbReference type="KEGG" id="csl:COCSUDRAFT_68404"/>
<dbReference type="GO" id="GO:0006974">
    <property type="term" value="P:DNA damage response"/>
    <property type="evidence" value="ECO:0007669"/>
    <property type="project" value="InterPro"/>
</dbReference>
<protein>
    <recommendedName>
        <fullName evidence="2">SprT-like domain-containing protein</fullName>
    </recommendedName>
</protein>
<dbReference type="Pfam" id="PF10263">
    <property type="entry name" value="SprT-like"/>
    <property type="match status" value="1"/>
</dbReference>
<dbReference type="Gene3D" id="3.30.160.60">
    <property type="entry name" value="Classic Zinc Finger"/>
    <property type="match status" value="1"/>
</dbReference>
<accession>I0YIG8</accession>
<dbReference type="InterPro" id="IPR006640">
    <property type="entry name" value="SprT-like_domain"/>
</dbReference>
<sequence length="451" mass="49025">MAETTFDILEPHPDIHGLFMHFNELYFEGTLGAASVQWSSKRMTSCAGTCTSTKEGGCVIRLSEPLLKYRPSKDLKEVLLHEMIHAYIALNKVRDSDHGPKFCKRMHEINTANFPDSQRPPGGYNITTHHSMIAEVQNYQTHHWECDRCGNFVRRAMNRPPQEADCTSRMGKGSDCVDPRCAFHMHIRYCGGSYTKVKEPEGYVDKRKGKKKGKGEEAKFATADGQPLPVKRPRSTPNQGSVQITDFFERIIPPAGSAEEGTEQRADGTPSRAKAVLGRGETPEQRRRLLADAALRRLQGSAEAVEADAKPSFSAGHSESRTAPRKQEISSDTTALLSSSRSSSGIRDHSQRNGTEDKAGVSAEPDCVIIDKEGPSTKIQESSVAGGVGSTPSIGEWVDLVEADESDAAAGNAQQQKTVVCPCCGTRWAALAVSDAELNAHVDACLAGQIG</sequence>
<dbReference type="OrthoDB" id="5236983at2759"/>
<dbReference type="GeneID" id="17036093"/>
<reference evidence="3 4" key="1">
    <citation type="journal article" date="2012" name="Genome Biol.">
        <title>The genome of the polar eukaryotic microalga coccomyxa subellipsoidea reveals traits of cold adaptation.</title>
        <authorList>
            <person name="Blanc G."/>
            <person name="Agarkova I."/>
            <person name="Grimwood J."/>
            <person name="Kuo A."/>
            <person name="Brueggeman A."/>
            <person name="Dunigan D."/>
            <person name="Gurnon J."/>
            <person name="Ladunga I."/>
            <person name="Lindquist E."/>
            <person name="Lucas S."/>
            <person name="Pangilinan J."/>
            <person name="Proschold T."/>
            <person name="Salamov A."/>
            <person name="Schmutz J."/>
            <person name="Weeks D."/>
            <person name="Yamada T."/>
            <person name="Claverie J.M."/>
            <person name="Grigoriev I."/>
            <person name="Van Etten J."/>
            <person name="Lomsadze A."/>
            <person name="Borodovsky M."/>
        </authorList>
    </citation>
    <scope>NUCLEOTIDE SEQUENCE [LARGE SCALE GENOMIC DNA]</scope>
    <source>
        <strain evidence="3 4">C-169</strain>
    </source>
</reference>
<dbReference type="GO" id="GO:0005634">
    <property type="term" value="C:nucleus"/>
    <property type="evidence" value="ECO:0007669"/>
    <property type="project" value="TreeGrafter"/>
</dbReference>
<dbReference type="PANTHER" id="PTHR21220">
    <property type="entry name" value="DNA-DEPENDENT METALLOPROTEASE SPRTN"/>
    <property type="match status" value="1"/>
</dbReference>
<dbReference type="EMBL" id="AGSI01000026">
    <property type="protein sequence ID" value="EIE18187.1"/>
    <property type="molecule type" value="Genomic_DNA"/>
</dbReference>
<dbReference type="SMART" id="SM00731">
    <property type="entry name" value="SprT"/>
    <property type="match status" value="1"/>
</dbReference>
<dbReference type="eggNOG" id="KOG3931">
    <property type="taxonomic scope" value="Eukaryota"/>
</dbReference>
<evidence type="ECO:0000313" key="3">
    <source>
        <dbReference type="EMBL" id="EIE18187.1"/>
    </source>
</evidence>
<gene>
    <name evidence="3" type="ORF">COCSUDRAFT_68404</name>
</gene>
<feature type="compositionally biased region" description="Basic and acidic residues" evidence="1">
    <location>
        <begin position="318"/>
        <end position="329"/>
    </location>
</feature>
<feature type="region of interest" description="Disordered" evidence="1">
    <location>
        <begin position="205"/>
        <end position="286"/>
    </location>
</feature>
<dbReference type="STRING" id="574566.I0YIG8"/>
<feature type="compositionally biased region" description="Basic and acidic residues" evidence="1">
    <location>
        <begin position="346"/>
        <end position="359"/>
    </location>
</feature>
<dbReference type="Proteomes" id="UP000007264">
    <property type="component" value="Unassembled WGS sequence"/>
</dbReference>
<feature type="region of interest" description="Disordered" evidence="1">
    <location>
        <begin position="302"/>
        <end position="364"/>
    </location>
</feature>
<dbReference type="AlphaFoldDB" id="I0YIG8"/>